<dbReference type="AlphaFoldDB" id="X1R9D9"/>
<sequence length="41" mass="5108">QYMAQDRTEYSPKKGYKKYYFSSSFCHKLKPVFIYKNIYKK</sequence>
<reference evidence="1" key="1">
    <citation type="journal article" date="2014" name="Front. Microbiol.">
        <title>High frequency of phylogenetically diverse reductive dehalogenase-homologous genes in deep subseafloor sedimentary metagenomes.</title>
        <authorList>
            <person name="Kawai M."/>
            <person name="Futagami T."/>
            <person name="Toyoda A."/>
            <person name="Takaki Y."/>
            <person name="Nishi S."/>
            <person name="Hori S."/>
            <person name="Arai W."/>
            <person name="Tsubouchi T."/>
            <person name="Morono Y."/>
            <person name="Uchiyama I."/>
            <person name="Ito T."/>
            <person name="Fujiyama A."/>
            <person name="Inagaki F."/>
            <person name="Takami H."/>
        </authorList>
    </citation>
    <scope>NUCLEOTIDE SEQUENCE</scope>
    <source>
        <strain evidence="1">Expedition CK06-06</strain>
    </source>
</reference>
<comment type="caution">
    <text evidence="1">The sequence shown here is derived from an EMBL/GenBank/DDBJ whole genome shotgun (WGS) entry which is preliminary data.</text>
</comment>
<protein>
    <submittedName>
        <fullName evidence="1">Uncharacterized protein</fullName>
    </submittedName>
</protein>
<gene>
    <name evidence="1" type="ORF">S12H4_01772</name>
</gene>
<accession>X1R9D9</accession>
<organism evidence="1">
    <name type="scientific">marine sediment metagenome</name>
    <dbReference type="NCBI Taxonomy" id="412755"/>
    <lineage>
        <taxon>unclassified sequences</taxon>
        <taxon>metagenomes</taxon>
        <taxon>ecological metagenomes</taxon>
    </lineage>
</organism>
<name>X1R9D9_9ZZZZ</name>
<feature type="non-terminal residue" evidence="1">
    <location>
        <position position="1"/>
    </location>
</feature>
<evidence type="ECO:0000313" key="1">
    <source>
        <dbReference type="EMBL" id="GAI63631.1"/>
    </source>
</evidence>
<dbReference type="EMBL" id="BARW01000379">
    <property type="protein sequence ID" value="GAI63631.1"/>
    <property type="molecule type" value="Genomic_DNA"/>
</dbReference>
<proteinExistence type="predicted"/>